<dbReference type="PANTHER" id="PTHR31375">
    <property type="match status" value="1"/>
</dbReference>
<sequence>MAMQGLLTISVFLLLVSSCSCSRLQPWTKDYFDALDFRSFGDEEAAGTTDGLDFGSFGDEEAAGTTLINVMHYGAIGNGQTDDSQAFINAWRDLCTVDRGVPALYIPAGKTFLLGQVQFQGPCKASSVHVKFEGSLTAPLGTGWGGKAGLDKWIQFEYISNLIIEGGGKIDGQGSAWWTTCAKGRQYGQGKFQCQRPTALHFHSCNGLQLSGLTHLNSAQNHISLSGSNGVTISNLYIIAPEDSPNTDGIDISTSTNVNIKNTFIGTGDDCIAINGGSSGINITGVSCGPGHGISIGSLGQNGAYETVEEVYVENCSFKGTENGARIKTWKGGRGYARKILFQHINFINVKNPIIINQFYFDKNSLPQLADNNYYQEIKVSDVTYSDLHGTSANDIAINLNCNKDGGGCSNILMDDVRITPAVPGMKLNVICNNAYGNVTYAIPNVPCLSH</sequence>
<dbReference type="Gene3D" id="2.160.20.10">
    <property type="entry name" value="Single-stranded right-handed beta-helix, Pectin lyase-like"/>
    <property type="match status" value="1"/>
</dbReference>
<evidence type="ECO:0000256" key="6">
    <source>
        <dbReference type="ARBA" id="ARBA00023295"/>
    </source>
</evidence>
<keyword evidence="7" id="KW-0961">Cell wall biogenesis/degradation</keyword>
<evidence type="ECO:0000256" key="1">
    <source>
        <dbReference type="ARBA" id="ARBA00004191"/>
    </source>
</evidence>
<keyword evidence="12" id="KW-1185">Reference proteome</keyword>
<feature type="active site" evidence="8">
    <location>
        <position position="292"/>
    </location>
</feature>
<keyword evidence="6 9" id="KW-0326">Glycosidase</keyword>
<dbReference type="AlphaFoldDB" id="A0AAV5HYU9"/>
<comment type="subcellular location">
    <subcellularLocation>
        <location evidence="1">Secreted</location>
        <location evidence="1">Cell wall</location>
    </subcellularLocation>
</comment>
<feature type="signal peptide" evidence="10">
    <location>
        <begin position="1"/>
        <end position="21"/>
    </location>
</feature>
<keyword evidence="4" id="KW-0964">Secreted</keyword>
<evidence type="ECO:0000256" key="2">
    <source>
        <dbReference type="ARBA" id="ARBA00008834"/>
    </source>
</evidence>
<evidence type="ECO:0000256" key="10">
    <source>
        <dbReference type="SAM" id="SignalP"/>
    </source>
</evidence>
<dbReference type="InterPro" id="IPR011050">
    <property type="entry name" value="Pectin_lyase_fold/virulence"/>
</dbReference>
<evidence type="ECO:0008006" key="13">
    <source>
        <dbReference type="Google" id="ProtNLM"/>
    </source>
</evidence>
<protein>
    <recommendedName>
        <fullName evidence="13">Polygalacturonase</fullName>
    </recommendedName>
</protein>
<dbReference type="SMART" id="SM00710">
    <property type="entry name" value="PbH1"/>
    <property type="match status" value="5"/>
</dbReference>
<evidence type="ECO:0000256" key="4">
    <source>
        <dbReference type="ARBA" id="ARBA00022525"/>
    </source>
</evidence>
<evidence type="ECO:0000256" key="3">
    <source>
        <dbReference type="ARBA" id="ARBA00022512"/>
    </source>
</evidence>
<dbReference type="InterPro" id="IPR012334">
    <property type="entry name" value="Pectin_lyas_fold"/>
</dbReference>
<dbReference type="InterPro" id="IPR006626">
    <property type="entry name" value="PbH1"/>
</dbReference>
<dbReference type="SUPFAM" id="SSF51126">
    <property type="entry name" value="Pectin lyase-like"/>
    <property type="match status" value="1"/>
</dbReference>
<evidence type="ECO:0000256" key="9">
    <source>
        <dbReference type="RuleBase" id="RU361169"/>
    </source>
</evidence>
<dbReference type="GO" id="GO:0071555">
    <property type="term" value="P:cell wall organization"/>
    <property type="evidence" value="ECO:0007669"/>
    <property type="project" value="UniProtKB-KW"/>
</dbReference>
<dbReference type="GO" id="GO:0004650">
    <property type="term" value="F:polygalacturonase activity"/>
    <property type="evidence" value="ECO:0007669"/>
    <property type="project" value="InterPro"/>
</dbReference>
<evidence type="ECO:0000256" key="5">
    <source>
        <dbReference type="ARBA" id="ARBA00022801"/>
    </source>
</evidence>
<dbReference type="PROSITE" id="PS00502">
    <property type="entry name" value="POLYGALACTURONASE"/>
    <property type="match status" value="1"/>
</dbReference>
<evidence type="ECO:0000256" key="7">
    <source>
        <dbReference type="ARBA" id="ARBA00023316"/>
    </source>
</evidence>
<evidence type="ECO:0000313" key="11">
    <source>
        <dbReference type="EMBL" id="GKU94042.1"/>
    </source>
</evidence>
<comment type="similarity">
    <text evidence="2 9">Belongs to the glycosyl hydrolase 28 family.</text>
</comment>
<comment type="caution">
    <text evidence="11">The sequence shown here is derived from an EMBL/GenBank/DDBJ whole genome shotgun (WGS) entry which is preliminary data.</text>
</comment>
<evidence type="ECO:0000313" key="12">
    <source>
        <dbReference type="Proteomes" id="UP001054252"/>
    </source>
</evidence>
<evidence type="ECO:0000256" key="8">
    <source>
        <dbReference type="PROSITE-ProRule" id="PRU10052"/>
    </source>
</evidence>
<reference evidence="11 12" key="1">
    <citation type="journal article" date="2021" name="Commun. Biol.">
        <title>The genome of Shorea leprosula (Dipterocarpaceae) highlights the ecological relevance of drought in aseasonal tropical rainforests.</title>
        <authorList>
            <person name="Ng K.K.S."/>
            <person name="Kobayashi M.J."/>
            <person name="Fawcett J.A."/>
            <person name="Hatakeyama M."/>
            <person name="Paape T."/>
            <person name="Ng C.H."/>
            <person name="Ang C.C."/>
            <person name="Tnah L.H."/>
            <person name="Lee C.T."/>
            <person name="Nishiyama T."/>
            <person name="Sese J."/>
            <person name="O'Brien M.J."/>
            <person name="Copetti D."/>
            <person name="Mohd Noor M.I."/>
            <person name="Ong R.C."/>
            <person name="Putra M."/>
            <person name="Sireger I.Z."/>
            <person name="Indrioko S."/>
            <person name="Kosugi Y."/>
            <person name="Izuno A."/>
            <person name="Isagi Y."/>
            <person name="Lee S.L."/>
            <person name="Shimizu K.K."/>
        </authorList>
    </citation>
    <scope>NUCLEOTIDE SEQUENCE [LARGE SCALE GENOMIC DNA]</scope>
    <source>
        <strain evidence="11">214</strain>
    </source>
</reference>
<organism evidence="11 12">
    <name type="scientific">Rubroshorea leprosula</name>
    <dbReference type="NCBI Taxonomy" id="152421"/>
    <lineage>
        <taxon>Eukaryota</taxon>
        <taxon>Viridiplantae</taxon>
        <taxon>Streptophyta</taxon>
        <taxon>Embryophyta</taxon>
        <taxon>Tracheophyta</taxon>
        <taxon>Spermatophyta</taxon>
        <taxon>Magnoliopsida</taxon>
        <taxon>eudicotyledons</taxon>
        <taxon>Gunneridae</taxon>
        <taxon>Pentapetalae</taxon>
        <taxon>rosids</taxon>
        <taxon>malvids</taxon>
        <taxon>Malvales</taxon>
        <taxon>Dipterocarpaceae</taxon>
        <taxon>Rubroshorea</taxon>
    </lineage>
</organism>
<name>A0AAV5HYU9_9ROSI</name>
<gene>
    <name evidence="11" type="ORF">SLEP1_g7580</name>
</gene>
<dbReference type="Proteomes" id="UP001054252">
    <property type="component" value="Unassembled WGS sequence"/>
</dbReference>
<feature type="chain" id="PRO_5043495617" description="Polygalacturonase" evidence="10">
    <location>
        <begin position="22"/>
        <end position="451"/>
    </location>
</feature>
<keyword evidence="5 9" id="KW-0378">Hydrolase</keyword>
<dbReference type="EMBL" id="BPVZ01000007">
    <property type="protein sequence ID" value="GKU94042.1"/>
    <property type="molecule type" value="Genomic_DNA"/>
</dbReference>
<proteinExistence type="inferred from homology"/>
<dbReference type="InterPro" id="IPR000743">
    <property type="entry name" value="Glyco_hydro_28"/>
</dbReference>
<keyword evidence="3" id="KW-0134">Cell wall</keyword>
<dbReference type="GO" id="GO:0005975">
    <property type="term" value="P:carbohydrate metabolic process"/>
    <property type="evidence" value="ECO:0007669"/>
    <property type="project" value="InterPro"/>
</dbReference>
<keyword evidence="10" id="KW-0732">Signal</keyword>
<dbReference type="Pfam" id="PF00295">
    <property type="entry name" value="Glyco_hydro_28"/>
    <property type="match status" value="1"/>
</dbReference>
<accession>A0AAV5HYU9</accession>